<feature type="transmembrane region" description="Helical" evidence="1">
    <location>
        <begin position="218"/>
        <end position="242"/>
    </location>
</feature>
<evidence type="ECO:0000313" key="4">
    <source>
        <dbReference type="Proteomes" id="UP000832034"/>
    </source>
</evidence>
<protein>
    <submittedName>
        <fullName evidence="3">DUF4129 domain-containing protein</fullName>
    </submittedName>
</protein>
<feature type="domain" description="Protein-glutamine gamma-glutamyltransferase-like C-terminal" evidence="2">
    <location>
        <begin position="424"/>
        <end position="492"/>
    </location>
</feature>
<proteinExistence type="predicted"/>
<dbReference type="Pfam" id="PF13559">
    <property type="entry name" value="DUF4129"/>
    <property type="match status" value="1"/>
</dbReference>
<dbReference type="Proteomes" id="UP000832034">
    <property type="component" value="Chromosome"/>
</dbReference>
<evidence type="ECO:0000313" key="3">
    <source>
        <dbReference type="EMBL" id="UOO92552.1"/>
    </source>
</evidence>
<organism evidence="3 4">
    <name type="scientific">Vitreoscilla stercoraria</name>
    <dbReference type="NCBI Taxonomy" id="61"/>
    <lineage>
        <taxon>Bacteria</taxon>
        <taxon>Pseudomonadati</taxon>
        <taxon>Pseudomonadota</taxon>
        <taxon>Betaproteobacteria</taxon>
        <taxon>Neisseriales</taxon>
        <taxon>Neisseriaceae</taxon>
        <taxon>Vitreoscilla</taxon>
    </lineage>
</organism>
<evidence type="ECO:0000256" key="1">
    <source>
        <dbReference type="SAM" id="Phobius"/>
    </source>
</evidence>
<feature type="transmembrane region" description="Helical" evidence="1">
    <location>
        <begin position="163"/>
        <end position="181"/>
    </location>
</feature>
<dbReference type="EMBL" id="CP091512">
    <property type="protein sequence ID" value="UOO92552.1"/>
    <property type="molecule type" value="Genomic_DNA"/>
</dbReference>
<reference evidence="3" key="2">
    <citation type="journal article" date="2022" name="Res Sq">
        <title>Evolution of multicellular longitudinally dividing oral cavity symbionts (Neisseriaceae).</title>
        <authorList>
            <person name="Nyongesa S."/>
            <person name="Weber P."/>
            <person name="Bernet E."/>
            <person name="Pullido F."/>
            <person name="Nieckarz M."/>
            <person name="Delaby M."/>
            <person name="Nieves C."/>
            <person name="Viehboeck T."/>
            <person name="Krause N."/>
            <person name="Rivera-Millot A."/>
            <person name="Nakamura A."/>
            <person name="Vischer N."/>
            <person name="VanNieuwenhze M."/>
            <person name="Brun Y."/>
            <person name="Cava F."/>
            <person name="Bulgheresi S."/>
            <person name="Veyrier F."/>
        </authorList>
    </citation>
    <scope>NUCLEOTIDE SEQUENCE</scope>
    <source>
        <strain evidence="3">SAG 1488-6</strain>
    </source>
</reference>
<accession>A0ABY4EAS4</accession>
<sequence length="502" mass="58100">MNLSQSRLKFRQRTPWEAADLGRRLINEHLGYYTGLYAALTLPILLIGVLLFWGDLFWLSVWLWWLKPLAEYGILSVLSIHAFDTLPPWKTALKNGFALMFKRQIIGDLTWRRWRLTRSFHLPIQQLEQLSGKEYRQRQRELGRYGNTTASTLTIFGNALENTWMYAIMILAYWFLYGNFIEQGLVQPSQMDQLQHLFIQIFSSWHDGKANDFLNYTALAYFVTLSFWGPFYVASGFTLYLNARVQTEAWDIRLIWQQLRERLRGGVRWHFAWVLALFLTLHPTDIAYAQSLPDAAQVEQNRQEVLENSPYFHIQEEKKWCWLSCDDDSVAQNSPAVMPSATTSGDTLIQFLGYALLLALIAAAVWGLHQWRLNLLANARARNEMDTPSHLFGLDLRQETLPKNVSQHVLSLAATDPRAALSVLYRASLAQLLKQNLPIQEHHTESQVLQLVKQRLPLLNAFFQALTQAWLYTAYGHHNASTQDIHNLCQQYAQHFEVGKSS</sequence>
<keyword evidence="4" id="KW-1185">Reference proteome</keyword>
<keyword evidence="1" id="KW-0812">Transmembrane</keyword>
<gene>
    <name evidence="3" type="ORF">LVJ81_00430</name>
</gene>
<dbReference type="RefSeq" id="WP_019957892.1">
    <property type="nucleotide sequence ID" value="NZ_CP091512.1"/>
</dbReference>
<keyword evidence="1" id="KW-0472">Membrane</keyword>
<reference evidence="3" key="1">
    <citation type="submission" date="2021-12" db="EMBL/GenBank/DDBJ databases">
        <authorList>
            <person name="Veyrier F.J."/>
        </authorList>
    </citation>
    <scope>NUCLEOTIDE SEQUENCE</scope>
    <source>
        <strain evidence="3">SAG 1488-6</strain>
    </source>
</reference>
<name>A0ABY4EAS4_VITST</name>
<feature type="transmembrane region" description="Helical" evidence="1">
    <location>
        <begin position="348"/>
        <end position="368"/>
    </location>
</feature>
<keyword evidence="1" id="KW-1133">Transmembrane helix</keyword>
<feature type="transmembrane region" description="Helical" evidence="1">
    <location>
        <begin position="263"/>
        <end position="281"/>
    </location>
</feature>
<feature type="transmembrane region" description="Helical" evidence="1">
    <location>
        <begin position="30"/>
        <end position="53"/>
    </location>
</feature>
<evidence type="ECO:0000259" key="2">
    <source>
        <dbReference type="Pfam" id="PF13559"/>
    </source>
</evidence>
<dbReference type="InterPro" id="IPR025403">
    <property type="entry name" value="TgpA-like_C"/>
</dbReference>